<evidence type="ECO:0000313" key="2">
    <source>
        <dbReference type="EMBL" id="CQR65844.1"/>
    </source>
</evidence>
<dbReference type="EMBL" id="LN831790">
    <property type="protein sequence ID" value="CQR65844.1"/>
    <property type="molecule type" value="Genomic_DNA"/>
</dbReference>
<dbReference type="RefSeq" id="WP_157840760.1">
    <property type="nucleotide sequence ID" value="NZ_AZSD01000516.1"/>
</dbReference>
<feature type="compositionally biased region" description="Pro residues" evidence="1">
    <location>
        <begin position="1"/>
        <end position="10"/>
    </location>
</feature>
<proteinExistence type="predicted"/>
<evidence type="ECO:0000313" key="3">
    <source>
        <dbReference type="Proteomes" id="UP000035016"/>
    </source>
</evidence>
<dbReference type="Proteomes" id="UP000035016">
    <property type="component" value="Chromosome Chromosome"/>
</dbReference>
<protein>
    <submittedName>
        <fullName evidence="2">Uncharacterized protein</fullName>
    </submittedName>
</protein>
<reference evidence="2 3" key="1">
    <citation type="submission" date="2015-02" db="EMBL/GenBank/DDBJ databases">
        <authorList>
            <person name="Gomez-Escribano P.J."/>
        </authorList>
    </citation>
    <scope>NUCLEOTIDE SEQUENCE [LARGE SCALE GENOMIC DNA]</scope>
    <source>
        <strain evidence="3">C34 (DSM 42122 / NRRL B-24963)</strain>
    </source>
</reference>
<accession>A0A0F7VZ86</accession>
<dbReference type="KEGG" id="sle:sle_63900"/>
<dbReference type="AlphaFoldDB" id="A0A0F7VZ86"/>
<feature type="compositionally biased region" description="Basic and acidic residues" evidence="1">
    <location>
        <begin position="252"/>
        <end position="273"/>
    </location>
</feature>
<name>A0A0F7VZ86_STRLW</name>
<sequence length="407" mass="44315">MESPPPPPSTPDETPDGSPPPDPGYTDEQATDTPTEQTTEIEEVTTALEEEKERAPEELESAVDTLISVVSAVESPETLAQDRQAVIESAENLSVALAVLSDPNTPRELKEELTAIVQQVTSTFEVVHGPRVPSESRSMLILVVKRTTSTLDLICDTKTPQKLRGMLIGIVKDTNYALERSPEGARTGSTRSPDSNESRAPAQDAEIRMLLGSSSAIVSDRKTPPGEQEKLADVTQQVSSLLRKATDPGTSQEERSEARKELDERTARMKDQQEQSASAQERPEESLGKAAAVCTSAIFESTPESALMRGMKRLVPAEWEDEGVKDFWKAQEKSNDQLDVLAQLRNNEHSHAPFEVAPLITELAELVPHDKLFGSLGPSALSCQQTASYLDEEFGITVGTWLTKAGE</sequence>
<feature type="region of interest" description="Disordered" evidence="1">
    <location>
        <begin position="179"/>
        <end position="202"/>
    </location>
</feature>
<feature type="compositionally biased region" description="Low complexity" evidence="1">
    <location>
        <begin position="24"/>
        <end position="38"/>
    </location>
</feature>
<evidence type="ECO:0000256" key="1">
    <source>
        <dbReference type="SAM" id="MobiDB-lite"/>
    </source>
</evidence>
<feature type="region of interest" description="Disordered" evidence="1">
    <location>
        <begin position="215"/>
        <end position="289"/>
    </location>
</feature>
<feature type="region of interest" description="Disordered" evidence="1">
    <location>
        <begin position="1"/>
        <end position="42"/>
    </location>
</feature>
<feature type="compositionally biased region" description="Basic and acidic residues" evidence="1">
    <location>
        <begin position="219"/>
        <end position="232"/>
    </location>
</feature>
<gene>
    <name evidence="2" type="primary">sle_63900</name>
</gene>
<organism evidence="2 3">
    <name type="scientific">Streptomyces leeuwenhoekii</name>
    <dbReference type="NCBI Taxonomy" id="1437453"/>
    <lineage>
        <taxon>Bacteria</taxon>
        <taxon>Bacillati</taxon>
        <taxon>Actinomycetota</taxon>
        <taxon>Actinomycetes</taxon>
        <taxon>Kitasatosporales</taxon>
        <taxon>Streptomycetaceae</taxon>
        <taxon>Streptomyces</taxon>
    </lineage>
</organism>